<name>A0A6D2L9D3_9BRAS</name>
<sequence length="164" mass="18658">MWEEMIRGSSIPYAERVYCPNENCSYVMSKTELSRSKSPRGDPSGLKRCVKCRGSFCVSCNVPWHYMRSCKDYINSCPNNDARLKSLANLCGWRQCPNCHHMVERSSGCNRITCRCGNAFCYKCGSGWNNHLLDCYARYDDVAIMGFLLLLLILVVLAPFLLAK</sequence>
<evidence type="ECO:0000256" key="7">
    <source>
        <dbReference type="ARBA" id="ARBA00022737"/>
    </source>
</evidence>
<evidence type="ECO:0000256" key="10">
    <source>
        <dbReference type="ARBA" id="ARBA00022833"/>
    </source>
</evidence>
<evidence type="ECO:0000313" key="13">
    <source>
        <dbReference type="EMBL" id="CAA7062424.1"/>
    </source>
</evidence>
<organism evidence="13 14">
    <name type="scientific">Microthlaspi erraticum</name>
    <dbReference type="NCBI Taxonomy" id="1685480"/>
    <lineage>
        <taxon>Eukaryota</taxon>
        <taxon>Viridiplantae</taxon>
        <taxon>Streptophyta</taxon>
        <taxon>Embryophyta</taxon>
        <taxon>Tracheophyta</taxon>
        <taxon>Spermatophyta</taxon>
        <taxon>Magnoliopsida</taxon>
        <taxon>eudicotyledons</taxon>
        <taxon>Gunneridae</taxon>
        <taxon>Pentapetalae</taxon>
        <taxon>rosids</taxon>
        <taxon>malvids</taxon>
        <taxon>Brassicales</taxon>
        <taxon>Brassicaceae</taxon>
        <taxon>Coluteocarpeae</taxon>
        <taxon>Microthlaspi</taxon>
    </lineage>
</organism>
<evidence type="ECO:0000256" key="9">
    <source>
        <dbReference type="ARBA" id="ARBA00022786"/>
    </source>
</evidence>
<evidence type="ECO:0000256" key="1">
    <source>
        <dbReference type="ARBA" id="ARBA00001798"/>
    </source>
</evidence>
<keyword evidence="7" id="KW-0677">Repeat</keyword>
<comment type="cofactor">
    <cofactor evidence="2">
        <name>Zn(2+)</name>
        <dbReference type="ChEBI" id="CHEBI:29105"/>
    </cofactor>
</comment>
<evidence type="ECO:0000256" key="4">
    <source>
        <dbReference type="ARBA" id="ARBA00012251"/>
    </source>
</evidence>
<dbReference type="PROSITE" id="PS51873">
    <property type="entry name" value="TRIAD"/>
    <property type="match status" value="1"/>
</dbReference>
<dbReference type="InterPro" id="IPR044066">
    <property type="entry name" value="TRIAD_supradom"/>
</dbReference>
<evidence type="ECO:0000313" key="14">
    <source>
        <dbReference type="Proteomes" id="UP000467841"/>
    </source>
</evidence>
<dbReference type="SMART" id="SM00647">
    <property type="entry name" value="IBR"/>
    <property type="match status" value="2"/>
</dbReference>
<feature type="transmembrane region" description="Helical" evidence="11">
    <location>
        <begin position="142"/>
        <end position="163"/>
    </location>
</feature>
<evidence type="ECO:0000256" key="2">
    <source>
        <dbReference type="ARBA" id="ARBA00001947"/>
    </source>
</evidence>
<dbReference type="InterPro" id="IPR002867">
    <property type="entry name" value="IBR_dom"/>
</dbReference>
<comment type="caution">
    <text evidence="13">The sequence shown here is derived from an EMBL/GenBank/DDBJ whole genome shotgun (WGS) entry which is preliminary data.</text>
</comment>
<keyword evidence="11" id="KW-1133">Transmembrane helix</keyword>
<keyword evidence="11" id="KW-0812">Transmembrane</keyword>
<keyword evidence="9" id="KW-0833">Ubl conjugation pathway</keyword>
<dbReference type="GO" id="GO:0008270">
    <property type="term" value="F:zinc ion binding"/>
    <property type="evidence" value="ECO:0007669"/>
    <property type="project" value="UniProtKB-KW"/>
</dbReference>
<protein>
    <recommendedName>
        <fullName evidence="4">RBR-type E3 ubiquitin transferase</fullName>
        <ecNumber evidence="4">2.3.2.31</ecNumber>
    </recommendedName>
</protein>
<keyword evidence="11" id="KW-0472">Membrane</keyword>
<feature type="domain" description="RING-type" evidence="12">
    <location>
        <begin position="1"/>
        <end position="139"/>
    </location>
</feature>
<evidence type="ECO:0000256" key="11">
    <source>
        <dbReference type="SAM" id="Phobius"/>
    </source>
</evidence>
<evidence type="ECO:0000256" key="3">
    <source>
        <dbReference type="ARBA" id="ARBA00004906"/>
    </source>
</evidence>
<gene>
    <name evidence="13" type="ORF">MERR_LOCUS49660</name>
</gene>
<dbReference type="EMBL" id="CACVBM020001940">
    <property type="protein sequence ID" value="CAA7062424.1"/>
    <property type="molecule type" value="Genomic_DNA"/>
</dbReference>
<keyword evidence="6" id="KW-0479">Metal-binding</keyword>
<keyword evidence="10" id="KW-0862">Zinc</keyword>
<dbReference type="CDD" id="cd22584">
    <property type="entry name" value="Rcat_RBR_unk"/>
    <property type="match status" value="1"/>
</dbReference>
<dbReference type="Gene3D" id="1.20.120.1750">
    <property type="match status" value="1"/>
</dbReference>
<dbReference type="Pfam" id="PF01485">
    <property type="entry name" value="IBR"/>
    <property type="match status" value="2"/>
</dbReference>
<dbReference type="GO" id="GO:0061630">
    <property type="term" value="F:ubiquitin protein ligase activity"/>
    <property type="evidence" value="ECO:0007669"/>
    <property type="project" value="UniProtKB-EC"/>
</dbReference>
<dbReference type="GO" id="GO:0016567">
    <property type="term" value="P:protein ubiquitination"/>
    <property type="evidence" value="ECO:0007669"/>
    <property type="project" value="UniProtKB-UniPathway"/>
</dbReference>
<dbReference type="InterPro" id="IPR031127">
    <property type="entry name" value="E3_UB_ligase_RBR"/>
</dbReference>
<proteinExistence type="predicted"/>
<dbReference type="OrthoDB" id="1024489at2759"/>
<evidence type="ECO:0000256" key="6">
    <source>
        <dbReference type="ARBA" id="ARBA00022723"/>
    </source>
</evidence>
<reference evidence="13" key="1">
    <citation type="submission" date="2020-01" db="EMBL/GenBank/DDBJ databases">
        <authorList>
            <person name="Mishra B."/>
        </authorList>
    </citation>
    <scope>NUCLEOTIDE SEQUENCE [LARGE SCALE GENOMIC DNA]</scope>
</reference>
<dbReference type="SUPFAM" id="SSF57850">
    <property type="entry name" value="RING/U-box"/>
    <property type="match status" value="2"/>
</dbReference>
<evidence type="ECO:0000259" key="12">
    <source>
        <dbReference type="PROSITE" id="PS51873"/>
    </source>
</evidence>
<evidence type="ECO:0000256" key="5">
    <source>
        <dbReference type="ARBA" id="ARBA00022679"/>
    </source>
</evidence>
<dbReference type="AlphaFoldDB" id="A0A6D2L9D3"/>
<dbReference type="PANTHER" id="PTHR11685">
    <property type="entry name" value="RBR FAMILY RING FINGER AND IBR DOMAIN-CONTAINING"/>
    <property type="match status" value="1"/>
</dbReference>
<comment type="pathway">
    <text evidence="3">Protein modification; protein ubiquitination.</text>
</comment>
<evidence type="ECO:0000256" key="8">
    <source>
        <dbReference type="ARBA" id="ARBA00022771"/>
    </source>
</evidence>
<keyword evidence="5" id="KW-0808">Transferase</keyword>
<dbReference type="UniPathway" id="UPA00143"/>
<comment type="catalytic activity">
    <reaction evidence="1">
        <text>[E2 ubiquitin-conjugating enzyme]-S-ubiquitinyl-L-cysteine + [acceptor protein]-L-lysine = [E2 ubiquitin-conjugating enzyme]-L-cysteine + [acceptor protein]-N(6)-ubiquitinyl-L-lysine.</text>
        <dbReference type="EC" id="2.3.2.31"/>
    </reaction>
</comment>
<dbReference type="EC" id="2.3.2.31" evidence="4"/>
<keyword evidence="8" id="KW-0863">Zinc-finger</keyword>
<dbReference type="Proteomes" id="UP000467841">
    <property type="component" value="Unassembled WGS sequence"/>
</dbReference>
<keyword evidence="14" id="KW-1185">Reference proteome</keyword>
<accession>A0A6D2L9D3</accession>